<evidence type="ECO:0000313" key="3">
    <source>
        <dbReference type="Proteomes" id="UP000657372"/>
    </source>
</evidence>
<feature type="chain" id="PRO_5045243927" evidence="1">
    <location>
        <begin position="23"/>
        <end position="119"/>
    </location>
</feature>
<evidence type="ECO:0000256" key="1">
    <source>
        <dbReference type="SAM" id="SignalP"/>
    </source>
</evidence>
<name>A0ABS0EYV8_9BURK</name>
<organism evidence="2 3">
    <name type="scientific">Herminiimonas contaminans</name>
    <dbReference type="NCBI Taxonomy" id="1111140"/>
    <lineage>
        <taxon>Bacteria</taxon>
        <taxon>Pseudomonadati</taxon>
        <taxon>Pseudomonadota</taxon>
        <taxon>Betaproteobacteria</taxon>
        <taxon>Burkholderiales</taxon>
        <taxon>Oxalobacteraceae</taxon>
        <taxon>Herminiimonas</taxon>
    </lineage>
</organism>
<keyword evidence="1" id="KW-0732">Signal</keyword>
<accession>A0ABS0EYV8</accession>
<dbReference type="EMBL" id="JADOEL010000027">
    <property type="protein sequence ID" value="MBF8179729.1"/>
    <property type="molecule type" value="Genomic_DNA"/>
</dbReference>
<feature type="signal peptide" evidence="1">
    <location>
        <begin position="1"/>
        <end position="22"/>
    </location>
</feature>
<keyword evidence="3" id="KW-1185">Reference proteome</keyword>
<dbReference type="NCBIfam" id="NF045614">
    <property type="entry name" value="efflu_CzcI_Cupr"/>
    <property type="match status" value="1"/>
</dbReference>
<dbReference type="InterPro" id="IPR055013">
    <property type="entry name" value="CzcI"/>
</dbReference>
<sequence>MRRLLVILMLLIVPLQISWAAAAVYCQHESNPVTVHFGHHEHKHIASLSDQKSDVPKSSSASDIDCAFCHLGDIAIAEIPAAILISDIVSVTPRIPDTSILASILPPRPERPKWVYAAS</sequence>
<protein>
    <submittedName>
        <fullName evidence="2">Cobalt-zinc-cadmium resistance protein</fullName>
    </submittedName>
</protein>
<reference evidence="2 3" key="1">
    <citation type="submission" date="2020-11" db="EMBL/GenBank/DDBJ databases">
        <title>WGS of Herminiimonas contaminans strain Marseille-Q4544 isolated from planarians Schmidtea mediterranea.</title>
        <authorList>
            <person name="Kangale L."/>
        </authorList>
    </citation>
    <scope>NUCLEOTIDE SEQUENCE [LARGE SCALE GENOMIC DNA]</scope>
    <source>
        <strain evidence="2 3">Marseille-Q4544</strain>
    </source>
</reference>
<evidence type="ECO:0000313" key="2">
    <source>
        <dbReference type="EMBL" id="MBF8179729.1"/>
    </source>
</evidence>
<proteinExistence type="predicted"/>
<comment type="caution">
    <text evidence="2">The sequence shown here is derived from an EMBL/GenBank/DDBJ whole genome shotgun (WGS) entry which is preliminary data.</text>
</comment>
<dbReference type="Proteomes" id="UP000657372">
    <property type="component" value="Unassembled WGS sequence"/>
</dbReference>
<gene>
    <name evidence="2" type="ORF">IXC47_18770</name>
</gene>